<feature type="compositionally biased region" description="Basic and acidic residues" evidence="1">
    <location>
        <begin position="50"/>
        <end position="70"/>
    </location>
</feature>
<keyword evidence="3" id="KW-1185">Reference proteome</keyword>
<feature type="region of interest" description="Disordered" evidence="1">
    <location>
        <begin position="40"/>
        <end position="70"/>
    </location>
</feature>
<dbReference type="OrthoDB" id="192887at2759"/>
<evidence type="ECO:0000313" key="3">
    <source>
        <dbReference type="Proteomes" id="UP001152888"/>
    </source>
</evidence>
<evidence type="ECO:0000313" key="2">
    <source>
        <dbReference type="EMBL" id="CAH1982149.1"/>
    </source>
</evidence>
<evidence type="ECO:0000256" key="1">
    <source>
        <dbReference type="SAM" id="MobiDB-lite"/>
    </source>
</evidence>
<reference evidence="2" key="1">
    <citation type="submission" date="2022-03" db="EMBL/GenBank/DDBJ databases">
        <authorList>
            <person name="Sayadi A."/>
        </authorList>
    </citation>
    <scope>NUCLEOTIDE SEQUENCE</scope>
</reference>
<gene>
    <name evidence="2" type="ORF">ACAOBT_LOCUS14859</name>
</gene>
<comment type="caution">
    <text evidence="2">The sequence shown here is derived from an EMBL/GenBank/DDBJ whole genome shotgun (WGS) entry which is preliminary data.</text>
</comment>
<dbReference type="Proteomes" id="UP001152888">
    <property type="component" value="Unassembled WGS sequence"/>
</dbReference>
<organism evidence="2 3">
    <name type="scientific">Acanthoscelides obtectus</name>
    <name type="common">Bean weevil</name>
    <name type="synonym">Bruchus obtectus</name>
    <dbReference type="NCBI Taxonomy" id="200917"/>
    <lineage>
        <taxon>Eukaryota</taxon>
        <taxon>Metazoa</taxon>
        <taxon>Ecdysozoa</taxon>
        <taxon>Arthropoda</taxon>
        <taxon>Hexapoda</taxon>
        <taxon>Insecta</taxon>
        <taxon>Pterygota</taxon>
        <taxon>Neoptera</taxon>
        <taxon>Endopterygota</taxon>
        <taxon>Coleoptera</taxon>
        <taxon>Polyphaga</taxon>
        <taxon>Cucujiformia</taxon>
        <taxon>Chrysomeloidea</taxon>
        <taxon>Chrysomelidae</taxon>
        <taxon>Bruchinae</taxon>
        <taxon>Bruchini</taxon>
        <taxon>Acanthoscelides</taxon>
    </lineage>
</organism>
<accession>A0A9P0PDS0</accession>
<proteinExistence type="predicted"/>
<dbReference type="AlphaFoldDB" id="A0A9P0PDS0"/>
<sequence>MAQSKDKMSEIDEHIMKRFDIQKRLGRGAYDQMDIRKFFNKLSKPKSRSKSPDRSDSSNSDVKDKSEKQI</sequence>
<name>A0A9P0PDS0_ACAOB</name>
<dbReference type="EMBL" id="CAKOFQ010006917">
    <property type="protein sequence ID" value="CAH1982149.1"/>
    <property type="molecule type" value="Genomic_DNA"/>
</dbReference>
<protein>
    <submittedName>
        <fullName evidence="2">Uncharacterized protein</fullName>
    </submittedName>
</protein>